<proteinExistence type="predicted"/>
<evidence type="ECO:0000313" key="3">
    <source>
        <dbReference type="Proteomes" id="UP000019486"/>
    </source>
</evidence>
<comment type="caution">
    <text evidence="2">The sequence shown here is derived from an EMBL/GenBank/DDBJ whole genome shotgun (WGS) entry which is preliminary data.</text>
</comment>
<dbReference type="Proteomes" id="UP000019486">
    <property type="component" value="Unassembled WGS sequence"/>
</dbReference>
<evidence type="ECO:0000256" key="1">
    <source>
        <dbReference type="SAM" id="MobiDB-lite"/>
    </source>
</evidence>
<name>W9HAW4_9PROT</name>
<feature type="compositionally biased region" description="Low complexity" evidence="1">
    <location>
        <begin position="66"/>
        <end position="83"/>
    </location>
</feature>
<reference evidence="2 3" key="1">
    <citation type="submission" date="2013-08" db="EMBL/GenBank/DDBJ databases">
        <title>The genome sequence of Skermanella stibiiresistens.</title>
        <authorList>
            <person name="Zhu W."/>
            <person name="Wang G."/>
        </authorList>
    </citation>
    <scope>NUCLEOTIDE SEQUENCE [LARGE SCALE GENOMIC DNA]</scope>
    <source>
        <strain evidence="2 3">SB22</strain>
    </source>
</reference>
<gene>
    <name evidence="2" type="ORF">N825_24260</name>
</gene>
<organism evidence="2 3">
    <name type="scientific">Skermanella stibiiresistens SB22</name>
    <dbReference type="NCBI Taxonomy" id="1385369"/>
    <lineage>
        <taxon>Bacteria</taxon>
        <taxon>Pseudomonadati</taxon>
        <taxon>Pseudomonadota</taxon>
        <taxon>Alphaproteobacteria</taxon>
        <taxon>Rhodospirillales</taxon>
        <taxon>Azospirillaceae</taxon>
        <taxon>Skermanella</taxon>
    </lineage>
</organism>
<sequence length="111" mass="11658">MLSALARLDLDPWREAARLADMPRSSAAAALASILERLPADHLKSSDREKLSQRLVEFLPEGGSNAGAETTGDATTGAQTGDQKAGGWPNLAVGIGLGAVMLILQMNGWLF</sequence>
<dbReference type="EMBL" id="AVFL01000003">
    <property type="protein sequence ID" value="EWY41842.1"/>
    <property type="molecule type" value="Genomic_DNA"/>
</dbReference>
<dbReference type="AlphaFoldDB" id="W9HAW4"/>
<accession>W9HAW4</accession>
<dbReference type="STRING" id="1385369.N825_24260"/>
<evidence type="ECO:0000313" key="2">
    <source>
        <dbReference type="EMBL" id="EWY41842.1"/>
    </source>
</evidence>
<protein>
    <submittedName>
        <fullName evidence="2">Uncharacterized protein</fullName>
    </submittedName>
</protein>
<dbReference type="OrthoDB" id="7283160at2"/>
<feature type="region of interest" description="Disordered" evidence="1">
    <location>
        <begin position="60"/>
        <end position="85"/>
    </location>
</feature>
<dbReference type="RefSeq" id="WP_037448214.1">
    <property type="nucleotide sequence ID" value="NZ_AVFL01000003.1"/>
</dbReference>
<keyword evidence="3" id="KW-1185">Reference proteome</keyword>